<protein>
    <submittedName>
        <fullName evidence="2">Uncharacterized protein</fullName>
    </submittedName>
</protein>
<gene>
    <name evidence="2" type="ORF">BN1051_00086</name>
</gene>
<reference evidence="2" key="1">
    <citation type="submission" date="2014-07" db="EMBL/GenBank/DDBJ databases">
        <authorList>
            <person name="Urmite Genomes Urmite Genomes"/>
        </authorList>
    </citation>
    <scope>NUCLEOTIDE SEQUENCE</scope>
    <source>
        <strain evidence="2">11W110_air</strain>
    </source>
</reference>
<feature type="coiled-coil region" evidence="1">
    <location>
        <begin position="45"/>
        <end position="72"/>
    </location>
</feature>
<sequence>MILQSLDYTVDLRPVGGHGGCAGDGLAEQAVPTAVLPAEVHLEAVAIAEAAVESAEWELDRARHDREQALLAARAAGALGHEDTIN</sequence>
<organism evidence="2">
    <name type="scientific">Arthrobacter saudimassiliensis</name>
    <dbReference type="NCBI Taxonomy" id="1461584"/>
    <lineage>
        <taxon>Bacteria</taxon>
        <taxon>Bacillati</taxon>
        <taxon>Actinomycetota</taxon>
        <taxon>Actinomycetes</taxon>
        <taxon>Micrococcales</taxon>
        <taxon>Micrococcaceae</taxon>
        <taxon>Arthrobacter</taxon>
    </lineage>
</organism>
<evidence type="ECO:0000256" key="1">
    <source>
        <dbReference type="SAM" id="Coils"/>
    </source>
</evidence>
<dbReference type="AlphaFoldDB" id="A0A078MMS6"/>
<dbReference type="PATRIC" id="fig|1461584.3.peg.84"/>
<dbReference type="EMBL" id="LN483070">
    <property type="protein sequence ID" value="CEA06707.1"/>
    <property type="molecule type" value="Genomic_DNA"/>
</dbReference>
<name>A0A078MMS6_9MICC</name>
<accession>A0A078MMS6</accession>
<evidence type="ECO:0000313" key="2">
    <source>
        <dbReference type="EMBL" id="CEA06707.1"/>
    </source>
</evidence>
<keyword evidence="1" id="KW-0175">Coiled coil</keyword>
<proteinExistence type="predicted"/>